<proteinExistence type="predicted"/>
<organism evidence="1 2">
    <name type="scientific">Ruoffia tabacinasalis</name>
    <dbReference type="NCBI Taxonomy" id="87458"/>
    <lineage>
        <taxon>Bacteria</taxon>
        <taxon>Bacillati</taxon>
        <taxon>Bacillota</taxon>
        <taxon>Bacilli</taxon>
        <taxon>Lactobacillales</taxon>
        <taxon>Aerococcaceae</taxon>
        <taxon>Ruoffia</taxon>
    </lineage>
</organism>
<evidence type="ECO:0000313" key="1">
    <source>
        <dbReference type="EMBL" id="MBG9977428.1"/>
    </source>
</evidence>
<dbReference type="EMBL" id="JACCEL010000002">
    <property type="protein sequence ID" value="MBG9977428.1"/>
    <property type="molecule type" value="Genomic_DNA"/>
</dbReference>
<accession>A0ABS0LGS7</accession>
<dbReference type="Gene3D" id="3.30.300.20">
    <property type="match status" value="1"/>
</dbReference>
<dbReference type="InterPro" id="IPR036102">
    <property type="entry name" value="OsmC/Ohrsf"/>
</dbReference>
<dbReference type="InterPro" id="IPR015946">
    <property type="entry name" value="KH_dom-like_a/b"/>
</dbReference>
<name>A0ABS0LGS7_9LACT</name>
<dbReference type="SUPFAM" id="SSF82784">
    <property type="entry name" value="OsmC-like"/>
    <property type="match status" value="1"/>
</dbReference>
<sequence>MAEKFVEAKVKDNYEVETHIEGFSYTMDYTERTPDLISKGTSPTGMLLVSLAGCHLMSAVSYLNMKKIAFSVLNAQIDGDFIDEKPEWRLDAEVIVETDANLDDSQLAGLERFIHRHCKVSSILSKGNNIKLSFKLV</sequence>
<dbReference type="RefSeq" id="WP_197103489.1">
    <property type="nucleotide sequence ID" value="NZ_JACCEL010000002.1"/>
</dbReference>
<evidence type="ECO:0000313" key="2">
    <source>
        <dbReference type="Proteomes" id="UP000823401"/>
    </source>
</evidence>
<reference evidence="1 2" key="1">
    <citation type="submission" date="2020-07" db="EMBL/GenBank/DDBJ databases">
        <title>Facklamia lactis sp. nov., isolated from raw milk.</title>
        <authorList>
            <person name="Doll E.V."/>
            <person name="Huptas C."/>
            <person name="Staib L."/>
            <person name="Wenning M."/>
            <person name="Scherer S."/>
        </authorList>
    </citation>
    <scope>NUCLEOTIDE SEQUENCE [LARGE SCALE GENOMIC DNA]</scope>
    <source>
        <strain evidence="1 2">DSM 104272</strain>
    </source>
</reference>
<protein>
    <submittedName>
        <fullName evidence="1">OsmC family protein</fullName>
    </submittedName>
</protein>
<comment type="caution">
    <text evidence="1">The sequence shown here is derived from an EMBL/GenBank/DDBJ whole genome shotgun (WGS) entry which is preliminary data.</text>
</comment>
<dbReference type="InterPro" id="IPR003718">
    <property type="entry name" value="OsmC/Ohr_fam"/>
</dbReference>
<gene>
    <name evidence="1" type="ORF">HYQ42_01405</name>
</gene>
<dbReference type="Proteomes" id="UP000823401">
    <property type="component" value="Unassembled WGS sequence"/>
</dbReference>
<dbReference type="Pfam" id="PF02566">
    <property type="entry name" value="OsmC"/>
    <property type="match status" value="1"/>
</dbReference>
<keyword evidence="2" id="KW-1185">Reference proteome</keyword>